<reference evidence="8 9" key="1">
    <citation type="submission" date="2015-07" db="EMBL/GenBank/DDBJ databases">
        <authorList>
            <person name="Noorani M."/>
        </authorList>
    </citation>
    <scope>NUCLEOTIDE SEQUENCE [LARGE SCALE GENOMIC DNA]</scope>
    <source>
        <strain evidence="8 9">CECT 7802</strain>
    </source>
</reference>
<keyword evidence="3" id="KW-1003">Cell membrane</keyword>
<dbReference type="PANTHER" id="PTHR30043:SF1">
    <property type="entry name" value="ABC TRANSPORT SYSTEM PERMEASE PROTEIN P69"/>
    <property type="match status" value="1"/>
</dbReference>
<evidence type="ECO:0000256" key="5">
    <source>
        <dbReference type="ARBA" id="ARBA00022989"/>
    </source>
</evidence>
<organism evidence="8 9">
    <name type="scientific">Jannaschia donghaensis</name>
    <dbReference type="NCBI Taxonomy" id="420998"/>
    <lineage>
        <taxon>Bacteria</taxon>
        <taxon>Pseudomonadati</taxon>
        <taxon>Pseudomonadota</taxon>
        <taxon>Alphaproteobacteria</taxon>
        <taxon>Rhodobacterales</taxon>
        <taxon>Roseobacteraceae</taxon>
        <taxon>Jannaschia</taxon>
    </lineage>
</organism>
<keyword evidence="6 7" id="KW-0472">Membrane</keyword>
<dbReference type="PANTHER" id="PTHR30043">
    <property type="entry name" value="PHOSPHONATES TRANSPORT SYSTEM PERMEASE PROTEIN"/>
    <property type="match status" value="1"/>
</dbReference>
<keyword evidence="5 7" id="KW-1133">Transmembrane helix</keyword>
<accession>A0A0M6YG16</accession>
<dbReference type="Gene3D" id="1.10.3720.10">
    <property type="entry name" value="MetI-like"/>
    <property type="match status" value="2"/>
</dbReference>
<keyword evidence="9" id="KW-1185">Reference proteome</keyword>
<evidence type="ECO:0000256" key="3">
    <source>
        <dbReference type="ARBA" id="ARBA00022475"/>
    </source>
</evidence>
<feature type="transmembrane region" description="Helical" evidence="7">
    <location>
        <begin position="228"/>
        <end position="246"/>
    </location>
</feature>
<feature type="transmembrane region" description="Helical" evidence="7">
    <location>
        <begin position="416"/>
        <end position="436"/>
    </location>
</feature>
<feature type="transmembrane region" description="Helical" evidence="7">
    <location>
        <begin position="101"/>
        <end position="127"/>
    </location>
</feature>
<dbReference type="STRING" id="420998.JDO7802_00020"/>
<evidence type="ECO:0000256" key="2">
    <source>
        <dbReference type="ARBA" id="ARBA00022448"/>
    </source>
</evidence>
<gene>
    <name evidence="8" type="primary">phnE_1</name>
    <name evidence="8" type="ORF">JDO7802_00020</name>
</gene>
<feature type="transmembrane region" description="Helical" evidence="7">
    <location>
        <begin position="203"/>
        <end position="221"/>
    </location>
</feature>
<dbReference type="SUPFAM" id="SSF161098">
    <property type="entry name" value="MetI-like"/>
    <property type="match status" value="2"/>
</dbReference>
<dbReference type="GO" id="GO:0005886">
    <property type="term" value="C:plasma membrane"/>
    <property type="evidence" value="ECO:0007669"/>
    <property type="project" value="UniProtKB-SubCell"/>
</dbReference>
<dbReference type="RefSeq" id="WP_245624068.1">
    <property type="nucleotide sequence ID" value="NZ_CXSU01000001.1"/>
</dbReference>
<evidence type="ECO:0000256" key="4">
    <source>
        <dbReference type="ARBA" id="ARBA00022692"/>
    </source>
</evidence>
<evidence type="ECO:0000256" key="7">
    <source>
        <dbReference type="SAM" id="Phobius"/>
    </source>
</evidence>
<keyword evidence="2" id="KW-0813">Transport</keyword>
<feature type="transmembrane region" description="Helical" evidence="7">
    <location>
        <begin position="286"/>
        <end position="312"/>
    </location>
</feature>
<feature type="transmembrane region" description="Helical" evidence="7">
    <location>
        <begin position="319"/>
        <end position="335"/>
    </location>
</feature>
<comment type="subcellular location">
    <subcellularLocation>
        <location evidence="1">Cell membrane</location>
        <topology evidence="1">Multi-pass membrane protein</topology>
    </subcellularLocation>
</comment>
<dbReference type="InterPro" id="IPR035906">
    <property type="entry name" value="MetI-like_sf"/>
</dbReference>
<feature type="transmembrane region" description="Helical" evidence="7">
    <location>
        <begin position="448"/>
        <end position="465"/>
    </location>
</feature>
<dbReference type="EMBL" id="CXSU01000001">
    <property type="protein sequence ID" value="CTQ48026.1"/>
    <property type="molecule type" value="Genomic_DNA"/>
</dbReference>
<evidence type="ECO:0000256" key="1">
    <source>
        <dbReference type="ARBA" id="ARBA00004651"/>
    </source>
</evidence>
<evidence type="ECO:0000313" key="8">
    <source>
        <dbReference type="EMBL" id="CTQ48026.1"/>
    </source>
</evidence>
<dbReference type="AlphaFoldDB" id="A0A0M6YG16"/>
<dbReference type="Proteomes" id="UP000049222">
    <property type="component" value="Unassembled WGS sequence"/>
</dbReference>
<feature type="transmembrane region" description="Helical" evidence="7">
    <location>
        <begin position="61"/>
        <end position="80"/>
    </location>
</feature>
<evidence type="ECO:0000313" key="9">
    <source>
        <dbReference type="Proteomes" id="UP000049222"/>
    </source>
</evidence>
<sequence>MTLRARDVCAGFAVLTAVAFVLADLSAVRPDPWLTLAAMGRGLLSPDFSDPGGLARATGLTLAFAFCGVAFGAVAGLILAPVYHRAPVRWLCVSVRAVHELFWALLLLNVTGLSPLTGVLAIGLPYAGIFAKVFAEYMEEAPDPVPPGVGGAVALLWGRLPGSLPQMRTYTLYRLECGLRSSAVLGFVGLPTLGFQLETYFRQAEYGAAAACLLIFLALILPMRRWMIWRLAPLYLGASIIALTLLRHPPMGDGALWRFLWDVVPAPVRTGGDWTGWLERVFVDQALPGAIATLVVAQLALAGAALLAVVAFPMIVPRVAGRAGSWVGHGVLVVLRSLPEYMLAFVFLQVFGLSLLPAVLALALHNGAIIAHLMGRQAADVPLRADAARGLTLAGWELFPRLSGNFVALCLYRWEIIVRESAIVGLLGIATLGFHIQTNVAELRLDRVLALLAVTIAITLAIDAVSRRLRAAMGGGAVLRVEGRRGGQATA</sequence>
<proteinExistence type="predicted"/>
<keyword evidence="4 7" id="KW-0812">Transmembrane</keyword>
<name>A0A0M6YG16_9RHOB</name>
<feature type="transmembrane region" description="Helical" evidence="7">
    <location>
        <begin position="341"/>
        <end position="364"/>
    </location>
</feature>
<evidence type="ECO:0000256" key="6">
    <source>
        <dbReference type="ARBA" id="ARBA00023136"/>
    </source>
</evidence>
<protein>
    <submittedName>
        <fullName evidence="8">Phosphate-import permease protein PhnE</fullName>
    </submittedName>
</protein>